<evidence type="ECO:0000313" key="3">
    <source>
        <dbReference type="Proteomes" id="UP000281372"/>
    </source>
</evidence>
<name>A0A3M3KCH0_PSECA</name>
<protein>
    <submittedName>
        <fullName evidence="2">Uncharacterized protein</fullName>
    </submittedName>
</protein>
<evidence type="ECO:0000313" key="2">
    <source>
        <dbReference type="EMBL" id="RMN20802.1"/>
    </source>
</evidence>
<proteinExistence type="predicted"/>
<reference evidence="2 3" key="1">
    <citation type="submission" date="2018-08" db="EMBL/GenBank/DDBJ databases">
        <title>Recombination of ecologically and evolutionarily significant loci maintains genetic cohesion in the Pseudomonas syringae species complex.</title>
        <authorList>
            <person name="Dillon M."/>
            <person name="Thakur S."/>
            <person name="Almeida R.N.D."/>
            <person name="Weir B.S."/>
            <person name="Guttman D.S."/>
        </authorList>
    </citation>
    <scope>NUCLEOTIDE SEQUENCE [LARGE SCALE GENOMIC DNA]</scope>
    <source>
        <strain evidence="2 3">ICMP 2821</strain>
    </source>
</reference>
<organism evidence="2 3">
    <name type="scientific">Pseudomonas cannabina</name>
    <dbReference type="NCBI Taxonomy" id="86840"/>
    <lineage>
        <taxon>Bacteria</taxon>
        <taxon>Pseudomonadati</taxon>
        <taxon>Pseudomonadota</taxon>
        <taxon>Gammaproteobacteria</taxon>
        <taxon>Pseudomonadales</taxon>
        <taxon>Pseudomonadaceae</taxon>
        <taxon>Pseudomonas</taxon>
    </lineage>
</organism>
<feature type="compositionally biased region" description="Low complexity" evidence="1">
    <location>
        <begin position="98"/>
        <end position="113"/>
    </location>
</feature>
<accession>A0A3M3KCH0</accession>
<dbReference type="Proteomes" id="UP000281372">
    <property type="component" value="Unassembled WGS sequence"/>
</dbReference>
<gene>
    <name evidence="2" type="ORF">ALQ64_02360</name>
</gene>
<feature type="compositionally biased region" description="Basic and acidic residues" evidence="1">
    <location>
        <begin position="82"/>
        <end position="97"/>
    </location>
</feature>
<dbReference type="AlphaFoldDB" id="A0A3M3KCH0"/>
<dbReference type="RefSeq" id="WP_223862743.1">
    <property type="nucleotide sequence ID" value="NZ_FNKU01000001.1"/>
</dbReference>
<comment type="caution">
    <text evidence="2">The sequence shown here is derived from an EMBL/GenBank/DDBJ whole genome shotgun (WGS) entry which is preliminary data.</text>
</comment>
<feature type="region of interest" description="Disordered" evidence="1">
    <location>
        <begin position="71"/>
        <end position="113"/>
    </location>
</feature>
<evidence type="ECO:0000256" key="1">
    <source>
        <dbReference type="SAM" id="MobiDB-lite"/>
    </source>
</evidence>
<sequence>MANKSAAKLPLAPRFIRAGEAPAYLSMNLALFNTIVRPFVNEFPIGERGVGFDRQELDEWASSYVAAKAIDKKGAPEQQLPRSERQKGDTQWREKRSPGSPKGKGSGISIRKSTASDFTNLLAQLTDKKQNAT</sequence>
<dbReference type="EMBL" id="RBOW01000858">
    <property type="protein sequence ID" value="RMN20802.1"/>
    <property type="molecule type" value="Genomic_DNA"/>
</dbReference>